<evidence type="ECO:0000313" key="3">
    <source>
        <dbReference type="EMBL" id="SAK43476.1"/>
    </source>
</evidence>
<dbReference type="EMBL" id="FCOA02000002">
    <property type="protein sequence ID" value="SAK43476.1"/>
    <property type="molecule type" value="Genomic_DNA"/>
</dbReference>
<organism evidence="3 4">
    <name type="scientific">Caballeronia hypogeia</name>
    <dbReference type="NCBI Taxonomy" id="1777140"/>
    <lineage>
        <taxon>Bacteria</taxon>
        <taxon>Pseudomonadati</taxon>
        <taxon>Pseudomonadota</taxon>
        <taxon>Betaproteobacteria</taxon>
        <taxon>Burkholderiales</taxon>
        <taxon>Burkholderiaceae</taxon>
        <taxon>Caballeronia</taxon>
    </lineage>
</organism>
<keyword evidence="2" id="KW-0732">Signal</keyword>
<dbReference type="RefSeq" id="WP_061165981.1">
    <property type="nucleotide sequence ID" value="NZ_FCOA02000002.1"/>
</dbReference>
<proteinExistence type="predicted"/>
<feature type="compositionally biased region" description="Basic and acidic residues" evidence="1">
    <location>
        <begin position="47"/>
        <end position="60"/>
    </location>
</feature>
<feature type="region of interest" description="Disordered" evidence="1">
    <location>
        <begin position="47"/>
        <end position="89"/>
    </location>
</feature>
<feature type="chain" id="PRO_5007619156" evidence="2">
    <location>
        <begin position="24"/>
        <end position="89"/>
    </location>
</feature>
<accession>A0A157ZD66</accession>
<keyword evidence="4" id="KW-1185">Reference proteome</keyword>
<evidence type="ECO:0000313" key="4">
    <source>
        <dbReference type="Proteomes" id="UP000054851"/>
    </source>
</evidence>
<name>A0A157ZD66_9BURK</name>
<dbReference type="OrthoDB" id="9115312at2"/>
<dbReference type="AlphaFoldDB" id="A0A157ZD66"/>
<reference evidence="3" key="1">
    <citation type="submission" date="2016-01" db="EMBL/GenBank/DDBJ databases">
        <authorList>
            <person name="Peeters C."/>
        </authorList>
    </citation>
    <scope>NUCLEOTIDE SEQUENCE</scope>
    <source>
        <strain evidence="3">LMG 29322</strain>
    </source>
</reference>
<protein>
    <submittedName>
        <fullName evidence="3">Uncharacterized protein</fullName>
    </submittedName>
</protein>
<dbReference type="Proteomes" id="UP000054851">
    <property type="component" value="Unassembled WGS sequence"/>
</dbReference>
<feature type="signal peptide" evidence="2">
    <location>
        <begin position="1"/>
        <end position="23"/>
    </location>
</feature>
<evidence type="ECO:0000256" key="2">
    <source>
        <dbReference type="SAM" id="SignalP"/>
    </source>
</evidence>
<sequence length="89" mass="9409">MKAKYHAVILAASAALFAVPAIAGVYGAADMHCRGAVAPVAHSSDADHAMNAKDMKHDPQKALGGDDEYRTQSGKRQPRDSIDPMYRGG</sequence>
<evidence type="ECO:0000256" key="1">
    <source>
        <dbReference type="SAM" id="MobiDB-lite"/>
    </source>
</evidence>
<gene>
    <name evidence="3" type="ORF">AWB79_00671</name>
</gene>
<comment type="caution">
    <text evidence="3">The sequence shown here is derived from an EMBL/GenBank/DDBJ whole genome shotgun (WGS) entry which is preliminary data.</text>
</comment>